<evidence type="ECO:0000256" key="3">
    <source>
        <dbReference type="SAM" id="MobiDB-lite"/>
    </source>
</evidence>
<evidence type="ECO:0000256" key="2">
    <source>
        <dbReference type="ARBA" id="ARBA00023315"/>
    </source>
</evidence>
<dbReference type="OrthoDB" id="30840at2759"/>
<evidence type="ECO:0000313" key="5">
    <source>
        <dbReference type="EMBL" id="KEQ73497.1"/>
    </source>
</evidence>
<dbReference type="Gene3D" id="3.40.630.30">
    <property type="match status" value="1"/>
</dbReference>
<keyword evidence="1 5" id="KW-0808">Transferase</keyword>
<dbReference type="GeneID" id="25410577"/>
<proteinExistence type="predicted"/>
<keyword evidence="6" id="KW-1185">Reference proteome</keyword>
<dbReference type="EMBL" id="KL584709">
    <property type="protein sequence ID" value="KEQ73497.1"/>
    <property type="molecule type" value="Genomic_DNA"/>
</dbReference>
<organism evidence="5 6">
    <name type="scientific">Aureobasidium namibiae CBS 147.97</name>
    <dbReference type="NCBI Taxonomy" id="1043004"/>
    <lineage>
        <taxon>Eukaryota</taxon>
        <taxon>Fungi</taxon>
        <taxon>Dikarya</taxon>
        <taxon>Ascomycota</taxon>
        <taxon>Pezizomycotina</taxon>
        <taxon>Dothideomycetes</taxon>
        <taxon>Dothideomycetidae</taxon>
        <taxon>Dothideales</taxon>
        <taxon>Saccotheciaceae</taxon>
        <taxon>Aureobasidium</taxon>
    </lineage>
</organism>
<dbReference type="PROSITE" id="PS51186">
    <property type="entry name" value="GNAT"/>
    <property type="match status" value="1"/>
</dbReference>
<dbReference type="GO" id="GO:0004059">
    <property type="term" value="F:aralkylamine N-acetyltransferase activity"/>
    <property type="evidence" value="ECO:0007669"/>
    <property type="project" value="TreeGrafter"/>
</dbReference>
<name>A0A074WUT5_9PEZI</name>
<feature type="region of interest" description="Disordered" evidence="3">
    <location>
        <begin position="109"/>
        <end position="132"/>
    </location>
</feature>
<dbReference type="PANTHER" id="PTHR10908">
    <property type="entry name" value="SEROTONIN N-ACETYLTRANSFERASE"/>
    <property type="match status" value="1"/>
</dbReference>
<evidence type="ECO:0000256" key="1">
    <source>
        <dbReference type="ARBA" id="ARBA00022679"/>
    </source>
</evidence>
<dbReference type="InterPro" id="IPR000182">
    <property type="entry name" value="GNAT_dom"/>
</dbReference>
<feature type="domain" description="N-acetyltransferase" evidence="4">
    <location>
        <begin position="12"/>
        <end position="216"/>
    </location>
</feature>
<sequence>MDKQDHLAEIKPYVQTLTVSDVDSALKLEDATFPPEERATREKFEYRFTKCGGLCLGLFTSVDTSDPSNPLASVETASSAHHVYSGAPARKSVLLAHCVVTKTTNPTVMDDDMEVPSDWKTSGGLTGNTGHREEGRTVAVHSLAVLPSLQNRGLGSTLLKAYIQRLGYVQAADRVALLAHGELIKFYEKLGFENKGPSKATFGGGNWVDMASYTMN</sequence>
<protein>
    <submittedName>
        <fullName evidence="5">Acyl-CoA N-acyltransferase</fullName>
    </submittedName>
</protein>
<dbReference type="CDD" id="cd04301">
    <property type="entry name" value="NAT_SF"/>
    <property type="match status" value="1"/>
</dbReference>
<gene>
    <name evidence="5" type="ORF">M436DRAFT_46717</name>
</gene>
<evidence type="ECO:0000313" key="6">
    <source>
        <dbReference type="Proteomes" id="UP000027730"/>
    </source>
</evidence>
<dbReference type="InterPro" id="IPR016181">
    <property type="entry name" value="Acyl_CoA_acyltransferase"/>
</dbReference>
<keyword evidence="2 5" id="KW-0012">Acyltransferase</keyword>
<dbReference type="GO" id="GO:0005737">
    <property type="term" value="C:cytoplasm"/>
    <property type="evidence" value="ECO:0007669"/>
    <property type="project" value="TreeGrafter"/>
</dbReference>
<dbReference type="PANTHER" id="PTHR10908:SF0">
    <property type="entry name" value="SEROTONIN N-ACETYLTRANSFERASE"/>
    <property type="match status" value="1"/>
</dbReference>
<reference evidence="5 6" key="1">
    <citation type="journal article" date="2014" name="BMC Genomics">
        <title>Genome sequencing of four Aureobasidium pullulans varieties: biotechnological potential, stress tolerance, and description of new species.</title>
        <authorList>
            <person name="Gostin Ar C."/>
            <person name="Ohm R.A."/>
            <person name="Kogej T."/>
            <person name="Sonjak S."/>
            <person name="Turk M."/>
            <person name="Zajc J."/>
            <person name="Zalar P."/>
            <person name="Grube M."/>
            <person name="Sun H."/>
            <person name="Han J."/>
            <person name="Sharma A."/>
            <person name="Chiniquy J."/>
            <person name="Ngan C.Y."/>
            <person name="Lipzen A."/>
            <person name="Barry K."/>
            <person name="Grigoriev I.V."/>
            <person name="Gunde-Cimerman N."/>
        </authorList>
    </citation>
    <scope>NUCLEOTIDE SEQUENCE [LARGE SCALE GENOMIC DNA]</scope>
    <source>
        <strain evidence="5 6">CBS 147.97</strain>
    </source>
</reference>
<dbReference type="STRING" id="1043004.A0A074WUT5"/>
<dbReference type="Pfam" id="PF13673">
    <property type="entry name" value="Acetyltransf_10"/>
    <property type="match status" value="1"/>
</dbReference>
<dbReference type="Proteomes" id="UP000027730">
    <property type="component" value="Unassembled WGS sequence"/>
</dbReference>
<dbReference type="RefSeq" id="XP_013427561.1">
    <property type="nucleotide sequence ID" value="XM_013572107.1"/>
</dbReference>
<dbReference type="InterPro" id="IPR051635">
    <property type="entry name" value="SNAT-like"/>
</dbReference>
<accession>A0A074WUT5</accession>
<dbReference type="AlphaFoldDB" id="A0A074WUT5"/>
<dbReference type="SUPFAM" id="SSF55729">
    <property type="entry name" value="Acyl-CoA N-acyltransferases (Nat)"/>
    <property type="match status" value="1"/>
</dbReference>
<evidence type="ECO:0000259" key="4">
    <source>
        <dbReference type="PROSITE" id="PS51186"/>
    </source>
</evidence>
<dbReference type="HOGENOM" id="CLU_061829_0_2_1"/>